<feature type="region of interest" description="Disordered" evidence="1">
    <location>
        <begin position="260"/>
        <end position="317"/>
    </location>
</feature>
<organism evidence="2 3">
    <name type="scientific">Pseudonocardia ammonioxydans</name>
    <dbReference type="NCBI Taxonomy" id="260086"/>
    <lineage>
        <taxon>Bacteria</taxon>
        <taxon>Bacillati</taxon>
        <taxon>Actinomycetota</taxon>
        <taxon>Actinomycetes</taxon>
        <taxon>Pseudonocardiales</taxon>
        <taxon>Pseudonocardiaceae</taxon>
        <taxon>Pseudonocardia</taxon>
    </lineage>
</organism>
<evidence type="ECO:0000313" key="3">
    <source>
        <dbReference type="Proteomes" id="UP000199614"/>
    </source>
</evidence>
<evidence type="ECO:0000256" key="1">
    <source>
        <dbReference type="SAM" id="MobiDB-lite"/>
    </source>
</evidence>
<gene>
    <name evidence="2" type="ORF">SAMN05216207_10912</name>
</gene>
<feature type="region of interest" description="Disordered" evidence="1">
    <location>
        <begin position="1"/>
        <end position="42"/>
    </location>
</feature>
<proteinExistence type="predicted"/>
<name>A0A1I5I9H7_PSUAM</name>
<feature type="region of interest" description="Disordered" evidence="1">
    <location>
        <begin position="58"/>
        <end position="85"/>
    </location>
</feature>
<dbReference type="EMBL" id="FOUY01000091">
    <property type="protein sequence ID" value="SFO56776.1"/>
    <property type="molecule type" value="Genomic_DNA"/>
</dbReference>
<reference evidence="2 3" key="1">
    <citation type="submission" date="2016-10" db="EMBL/GenBank/DDBJ databases">
        <authorList>
            <person name="de Groot N.N."/>
        </authorList>
    </citation>
    <scope>NUCLEOTIDE SEQUENCE [LARGE SCALE GENOMIC DNA]</scope>
    <source>
        <strain evidence="2 3">CGMCC 4.1877</strain>
    </source>
</reference>
<feature type="compositionally biased region" description="Polar residues" evidence="1">
    <location>
        <begin position="308"/>
        <end position="317"/>
    </location>
</feature>
<evidence type="ECO:0000313" key="2">
    <source>
        <dbReference type="EMBL" id="SFO56776.1"/>
    </source>
</evidence>
<feature type="compositionally biased region" description="Basic residues" evidence="1">
    <location>
        <begin position="58"/>
        <end position="74"/>
    </location>
</feature>
<sequence>MRDRDHSRDLDRRGPQLAHGRGKRSRPQRYTAMPTRLGAQRPRTWTVAAVHHRAPLLRPSRRTRAIGDRKRRLSGRPDGLSASRLRSHRVRSPILRPFEASPGAVPRGHRRMRQRVEKLHAGDMRASSRGAAKFWDTRRYVPPCRHRPQREDLERNTVMEWSASTCATSSADLAARTPQVVTSSVVSLGRKRSPARWSATAAAPTGRSVNAVYSPSRGGLEPEPSGRVVVPDGAFVDVAAHRGSRAPAAVTHQRHLRRAAGIGGGGEPAAQRVPRPVPTEPGRGCAVGHDSSDGTRGERPRLPHRSTRTNATASPAG</sequence>
<feature type="compositionally biased region" description="Basic and acidic residues" evidence="1">
    <location>
        <begin position="290"/>
        <end position="301"/>
    </location>
</feature>
<protein>
    <submittedName>
        <fullName evidence="2">Uncharacterized protein</fullName>
    </submittedName>
</protein>
<dbReference type="Proteomes" id="UP000199614">
    <property type="component" value="Unassembled WGS sequence"/>
</dbReference>
<keyword evidence="3" id="KW-1185">Reference proteome</keyword>
<accession>A0A1I5I9H7</accession>
<feature type="compositionally biased region" description="Basic and acidic residues" evidence="1">
    <location>
        <begin position="1"/>
        <end position="14"/>
    </location>
</feature>
<dbReference type="AlphaFoldDB" id="A0A1I5I9H7"/>